<evidence type="ECO:0000313" key="2">
    <source>
        <dbReference type="EMBL" id="MDK8602381.1"/>
    </source>
</evidence>
<protein>
    <submittedName>
        <fullName evidence="2">Uncharacterized protein</fullName>
    </submittedName>
</protein>
<organism evidence="2 3">
    <name type="scientific">Trueperella bernardiae</name>
    <dbReference type="NCBI Taxonomy" id="59561"/>
    <lineage>
        <taxon>Bacteria</taxon>
        <taxon>Bacillati</taxon>
        <taxon>Actinomycetota</taxon>
        <taxon>Actinomycetes</taxon>
        <taxon>Actinomycetales</taxon>
        <taxon>Actinomycetaceae</taxon>
        <taxon>Trueperella</taxon>
    </lineage>
</organism>
<accession>A0AAW6ZKN9</accession>
<comment type="caution">
    <text evidence="2">The sequence shown here is derived from an EMBL/GenBank/DDBJ whole genome shotgun (WGS) entry which is preliminary data.</text>
</comment>
<evidence type="ECO:0000256" key="1">
    <source>
        <dbReference type="SAM" id="MobiDB-lite"/>
    </source>
</evidence>
<dbReference type="EMBL" id="JASPDQ010000020">
    <property type="protein sequence ID" value="MDK8602381.1"/>
    <property type="molecule type" value="Genomic_DNA"/>
</dbReference>
<name>A0AAW6ZKN9_9ACTO</name>
<feature type="region of interest" description="Disordered" evidence="1">
    <location>
        <begin position="33"/>
        <end position="68"/>
    </location>
</feature>
<sequence length="68" mass="7269">MRLLGLVLLTLGVASVLWSVLGAWQAARLSRRRQVEGAPAPSGSFSYQDGPIPPGTMTSRELADTEDD</sequence>
<dbReference type="RefSeq" id="WP_285321621.1">
    <property type="nucleotide sequence ID" value="NZ_JASPDQ010000020.1"/>
</dbReference>
<evidence type="ECO:0000313" key="3">
    <source>
        <dbReference type="Proteomes" id="UP001225576"/>
    </source>
</evidence>
<proteinExistence type="predicted"/>
<reference evidence="2" key="1">
    <citation type="submission" date="2023-05" db="EMBL/GenBank/DDBJ databases">
        <title>Genomic Catalog of Human Bladder Bacteria.</title>
        <authorList>
            <person name="Du J."/>
        </authorList>
    </citation>
    <scope>NUCLEOTIDE SEQUENCE</scope>
    <source>
        <strain evidence="2">UMB1304A</strain>
    </source>
</reference>
<dbReference type="Proteomes" id="UP001225576">
    <property type="component" value="Unassembled WGS sequence"/>
</dbReference>
<gene>
    <name evidence="2" type="ORF">QP858_07925</name>
</gene>
<dbReference type="AlphaFoldDB" id="A0AAW6ZKN9"/>